<protein>
    <recommendedName>
        <fullName evidence="5">Secreted protein</fullName>
    </recommendedName>
</protein>
<evidence type="ECO:0008006" key="5">
    <source>
        <dbReference type="Google" id="ProtNLM"/>
    </source>
</evidence>
<evidence type="ECO:0000313" key="3">
    <source>
        <dbReference type="EMBL" id="GAA2091146.1"/>
    </source>
</evidence>
<feature type="compositionally biased region" description="Low complexity" evidence="1">
    <location>
        <begin position="338"/>
        <end position="352"/>
    </location>
</feature>
<dbReference type="Proteomes" id="UP001500016">
    <property type="component" value="Unassembled WGS sequence"/>
</dbReference>
<evidence type="ECO:0000256" key="1">
    <source>
        <dbReference type="SAM" id="MobiDB-lite"/>
    </source>
</evidence>
<keyword evidence="4" id="KW-1185">Reference proteome</keyword>
<feature type="region of interest" description="Disordered" evidence="1">
    <location>
        <begin position="322"/>
        <end position="352"/>
    </location>
</feature>
<feature type="region of interest" description="Disordered" evidence="1">
    <location>
        <begin position="258"/>
        <end position="286"/>
    </location>
</feature>
<keyword evidence="2" id="KW-0732">Signal</keyword>
<evidence type="ECO:0000256" key="2">
    <source>
        <dbReference type="SAM" id="SignalP"/>
    </source>
</evidence>
<gene>
    <name evidence="3" type="ORF">GCM10009801_56630</name>
</gene>
<evidence type="ECO:0000313" key="4">
    <source>
        <dbReference type="Proteomes" id="UP001500016"/>
    </source>
</evidence>
<organism evidence="3 4">
    <name type="scientific">Streptomyces albiaxialis</name>
    <dbReference type="NCBI Taxonomy" id="329523"/>
    <lineage>
        <taxon>Bacteria</taxon>
        <taxon>Bacillati</taxon>
        <taxon>Actinomycetota</taxon>
        <taxon>Actinomycetes</taxon>
        <taxon>Kitasatosporales</taxon>
        <taxon>Streptomycetaceae</taxon>
        <taxon>Streptomyces</taxon>
    </lineage>
</organism>
<feature type="signal peptide" evidence="2">
    <location>
        <begin position="1"/>
        <end position="27"/>
    </location>
</feature>
<feature type="chain" id="PRO_5045043212" description="Secreted protein" evidence="2">
    <location>
        <begin position="28"/>
        <end position="352"/>
    </location>
</feature>
<comment type="caution">
    <text evidence="3">The sequence shown here is derived from an EMBL/GenBank/DDBJ whole genome shotgun (WGS) entry which is preliminary data.</text>
</comment>
<feature type="region of interest" description="Disordered" evidence="1">
    <location>
        <begin position="27"/>
        <end position="48"/>
    </location>
</feature>
<sequence>MRKVAARTVLALIVPVLVVVGSTDAHARRVPYGPTGKGQQEDNGRYSTEAKGQRVVQFSGDGGAGNGGGNLAVSGADWEPPPCWYAPTYTPKQLKKAVDESPYELTGKRPDNGAKKQEIDGSIREKYSKGDYKNFNLKKQGDGMFWAAVPNPNEKDAAKRESCTELPFWVKKGEQPDVPGAIDTKILAALAYQRIQVPETKVELNPENKQTVRLPTWAWLDKGTFKPLSVTASIDLGGGVELSATTTVEPGALKLEPGTEDAETHPASGECAAGEDGTIGTPYTKGNAKKTPPCGMTYLRSTPKGETYAMKASVVWNAEWKGTDGTGDKLPDGVFGNEQPVPVQEVQSVNRD</sequence>
<proteinExistence type="predicted"/>
<name>A0ABN2WFB3_9ACTN</name>
<dbReference type="EMBL" id="BAAAPE010000013">
    <property type="protein sequence ID" value="GAA2091146.1"/>
    <property type="molecule type" value="Genomic_DNA"/>
</dbReference>
<accession>A0ABN2WFB3</accession>
<reference evidence="3 4" key="1">
    <citation type="journal article" date="2019" name="Int. J. Syst. Evol. Microbiol.">
        <title>The Global Catalogue of Microorganisms (GCM) 10K type strain sequencing project: providing services to taxonomists for standard genome sequencing and annotation.</title>
        <authorList>
            <consortium name="The Broad Institute Genomics Platform"/>
            <consortium name="The Broad Institute Genome Sequencing Center for Infectious Disease"/>
            <person name="Wu L."/>
            <person name="Ma J."/>
        </authorList>
    </citation>
    <scope>NUCLEOTIDE SEQUENCE [LARGE SCALE GENOMIC DNA]</scope>
    <source>
        <strain evidence="3 4">JCM 15478</strain>
    </source>
</reference>